<dbReference type="Proteomes" id="UP000007472">
    <property type="component" value="Chromosome"/>
</dbReference>
<dbReference type="InterPro" id="IPR001920">
    <property type="entry name" value="Asp/Glu_race"/>
</dbReference>
<sequence>MENLKKLVKPIAVFDAGIGSYAWARAIREKFPKQDIIYFADRANFPYAWKTKDELKACIKGAIECLADMGACLVVVTSNAPSITVVSEIKEECSVPVMGSIPPIASGVATSKTGEIINLGVKILSSLPEFRFFVESISDDAKVHLVNAEDLVTTVESGQFITEHEKTVEQVKKFMDDVRQKYPNADVCTLSSTHLTWIVDIFQKAAPDMQFINPVDRTLKKIEPYTSEGSGTTLSYATSSEEYPLIGLQLMFDKLGIPIKLVEVPAI</sequence>
<dbReference type="Gene3D" id="3.40.50.1860">
    <property type="match status" value="2"/>
</dbReference>
<keyword evidence="1" id="KW-0413">Isomerase</keyword>
<reference evidence="1 2" key="1">
    <citation type="journal article" date="2011" name="J. Bacteriol.">
        <title>Genome sequence of Taylorella equigenitalis MCE9, the causative agent of contagious equine metritis.</title>
        <authorList>
            <person name="Hebert L."/>
            <person name="Moumen B."/>
            <person name="Duquesne F."/>
            <person name="Breuil M.F."/>
            <person name="Laugier C."/>
            <person name="Batto J.M."/>
            <person name="Renault P."/>
            <person name="Petry S."/>
        </authorList>
    </citation>
    <scope>NUCLEOTIDE SEQUENCE [LARGE SCALE GENOMIC DNA]</scope>
    <source>
        <strain evidence="1 2">MCE9</strain>
    </source>
</reference>
<organism evidence="1 2">
    <name type="scientific">Taylorella equigenitalis (strain MCE9)</name>
    <dbReference type="NCBI Taxonomy" id="937774"/>
    <lineage>
        <taxon>Bacteria</taxon>
        <taxon>Pseudomonadati</taxon>
        <taxon>Pseudomonadota</taxon>
        <taxon>Betaproteobacteria</taxon>
        <taxon>Burkholderiales</taxon>
        <taxon>Alcaligenaceae</taxon>
        <taxon>Taylorella</taxon>
    </lineage>
</organism>
<dbReference type="EC" id="5.1.1.3" evidence="1"/>
<name>A0A654KI67_TAYEM</name>
<evidence type="ECO:0000313" key="1">
    <source>
        <dbReference type="EMBL" id="ADU92188.1"/>
    </source>
</evidence>
<gene>
    <name evidence="1" type="ordered locus">TEQUI_1268</name>
</gene>
<evidence type="ECO:0000313" key="2">
    <source>
        <dbReference type="Proteomes" id="UP000007472"/>
    </source>
</evidence>
<dbReference type="SUPFAM" id="SSF53681">
    <property type="entry name" value="Aspartate/glutamate racemase"/>
    <property type="match status" value="2"/>
</dbReference>
<accession>A0A654KI67</accession>
<dbReference type="KEGG" id="teq:TEQUI_1268"/>
<dbReference type="AlphaFoldDB" id="A0A654KI67"/>
<dbReference type="EMBL" id="CP002456">
    <property type="protein sequence ID" value="ADU92188.1"/>
    <property type="molecule type" value="Genomic_DNA"/>
</dbReference>
<protein>
    <submittedName>
        <fullName evidence="1">Glutamate racemase</fullName>
        <ecNumber evidence="1">5.1.1.3</ecNumber>
    </submittedName>
</protein>
<dbReference type="GO" id="GO:0008881">
    <property type="term" value="F:glutamate racemase activity"/>
    <property type="evidence" value="ECO:0007669"/>
    <property type="project" value="UniProtKB-EC"/>
</dbReference>
<proteinExistence type="predicted"/>